<dbReference type="GO" id="GO:0008810">
    <property type="term" value="F:cellulase activity"/>
    <property type="evidence" value="ECO:0007669"/>
    <property type="project" value="UniProtKB-EC"/>
</dbReference>
<protein>
    <recommendedName>
        <fullName evidence="3">cellulase</fullName>
        <ecNumber evidence="3">3.2.1.4</ecNumber>
    </recommendedName>
</protein>
<dbReference type="SUPFAM" id="SSF48208">
    <property type="entry name" value="Six-hairpin glycosidases"/>
    <property type="match status" value="1"/>
</dbReference>
<feature type="signal peptide" evidence="9">
    <location>
        <begin position="1"/>
        <end position="24"/>
    </location>
</feature>
<comment type="catalytic activity">
    <reaction evidence="1">
        <text>Endohydrolysis of (1-&gt;4)-beta-D-glucosidic linkages in cellulose, lichenin and cereal beta-D-glucans.</text>
        <dbReference type="EC" id="3.2.1.4"/>
    </reaction>
</comment>
<dbReference type="InterPro" id="IPR012341">
    <property type="entry name" value="6hp_glycosidase-like_sf"/>
</dbReference>
<comment type="similarity">
    <text evidence="2">Belongs to the glycosyl hydrolase 9 (cellulase E) family.</text>
</comment>
<organism evidence="11 12">
    <name type="scientific">Apatococcus fuscideae</name>
    <dbReference type="NCBI Taxonomy" id="2026836"/>
    <lineage>
        <taxon>Eukaryota</taxon>
        <taxon>Viridiplantae</taxon>
        <taxon>Chlorophyta</taxon>
        <taxon>core chlorophytes</taxon>
        <taxon>Trebouxiophyceae</taxon>
        <taxon>Chlorellales</taxon>
        <taxon>Chlorellaceae</taxon>
        <taxon>Apatococcus</taxon>
    </lineage>
</organism>
<name>A0AAW1TDV0_9CHLO</name>
<evidence type="ECO:0000256" key="1">
    <source>
        <dbReference type="ARBA" id="ARBA00000966"/>
    </source>
</evidence>
<gene>
    <name evidence="11" type="ORF">WJX84_004718</name>
</gene>
<evidence type="ECO:0000256" key="7">
    <source>
        <dbReference type="ARBA" id="ARBA00023295"/>
    </source>
</evidence>
<evidence type="ECO:0000313" key="12">
    <source>
        <dbReference type="Proteomes" id="UP001485043"/>
    </source>
</evidence>
<dbReference type="EMBL" id="JALJOV010000107">
    <property type="protein sequence ID" value="KAK9867129.1"/>
    <property type="molecule type" value="Genomic_DNA"/>
</dbReference>
<keyword evidence="5" id="KW-0136">Cellulose degradation</keyword>
<keyword evidence="6" id="KW-0119">Carbohydrate metabolism</keyword>
<dbReference type="Gene3D" id="1.50.10.10">
    <property type="match status" value="1"/>
</dbReference>
<evidence type="ECO:0000259" key="10">
    <source>
        <dbReference type="Pfam" id="PF00759"/>
    </source>
</evidence>
<evidence type="ECO:0000256" key="6">
    <source>
        <dbReference type="ARBA" id="ARBA00023277"/>
    </source>
</evidence>
<dbReference type="EC" id="3.2.1.4" evidence="3"/>
<feature type="chain" id="PRO_5043665561" description="cellulase" evidence="9">
    <location>
        <begin position="25"/>
        <end position="641"/>
    </location>
</feature>
<keyword evidence="4" id="KW-0378">Hydrolase</keyword>
<evidence type="ECO:0000256" key="3">
    <source>
        <dbReference type="ARBA" id="ARBA00012601"/>
    </source>
</evidence>
<keyword evidence="8" id="KW-0624">Polysaccharide degradation</keyword>
<evidence type="ECO:0000256" key="9">
    <source>
        <dbReference type="SAM" id="SignalP"/>
    </source>
</evidence>
<comment type="caution">
    <text evidence="11">The sequence shown here is derived from an EMBL/GenBank/DDBJ whole genome shotgun (WGS) entry which is preliminary data.</text>
</comment>
<evidence type="ECO:0000256" key="2">
    <source>
        <dbReference type="ARBA" id="ARBA00007072"/>
    </source>
</evidence>
<dbReference type="GO" id="GO:0030245">
    <property type="term" value="P:cellulose catabolic process"/>
    <property type="evidence" value="ECO:0007669"/>
    <property type="project" value="UniProtKB-KW"/>
</dbReference>
<keyword evidence="9" id="KW-0732">Signal</keyword>
<feature type="domain" description="Glycoside hydrolase family 9" evidence="10">
    <location>
        <begin position="36"/>
        <end position="492"/>
    </location>
</feature>
<dbReference type="InterPro" id="IPR008928">
    <property type="entry name" value="6-hairpin_glycosidase_sf"/>
</dbReference>
<evidence type="ECO:0000256" key="5">
    <source>
        <dbReference type="ARBA" id="ARBA00023001"/>
    </source>
</evidence>
<dbReference type="AlphaFoldDB" id="A0AAW1TDV0"/>
<keyword evidence="12" id="KW-1185">Reference proteome</keyword>
<evidence type="ECO:0000313" key="11">
    <source>
        <dbReference type="EMBL" id="KAK9867129.1"/>
    </source>
</evidence>
<dbReference type="InterPro" id="IPR001701">
    <property type="entry name" value="Glyco_hydro_9"/>
</dbReference>
<dbReference type="PANTHER" id="PTHR22298">
    <property type="entry name" value="ENDO-1,4-BETA-GLUCANASE"/>
    <property type="match status" value="1"/>
</dbReference>
<keyword evidence="7" id="KW-0326">Glycosidase</keyword>
<accession>A0AAW1TDV0</accession>
<dbReference type="Proteomes" id="UP001485043">
    <property type="component" value="Unassembled WGS sequence"/>
</dbReference>
<proteinExistence type="inferred from homology"/>
<dbReference type="Pfam" id="PF00759">
    <property type="entry name" value="Glyco_hydro_9"/>
    <property type="match status" value="1"/>
</dbReference>
<sequence>MAICCPGVVVVCAVLTSYLGVTTAAGVVGNVAPYNYAEALHKALLYYQIQRSGTLPYQRLAWRSDSCTACKGTMGEDLSGGYWEAGGSYLKVAFPQAFVITQLAWAATAFPSGFTATGEMGELLGAIRWGADFIMASMPNAIQYVALYGNSQADFLYYGPPEAYEANAPDGGSRTVTYVTPADPSSETAGEGAAALAAAAVAFQASDPAYALALTTKAKALYALAKNNPGSFMTSTTSGLQDLAKLYPSTGYHDELGWAALWLFQATNSTSYLTDATGLFAAVQGDANSGGGFQVFGWDVKTPGYNVLLASLQPSNMQAVAAANAFFQAYIPGSMRTVPHTANGLAYPWQGAGSLRTASNTAMLGFIHARTLQAMGGFSSLADQIMSYSLSQLNFVLGDSGRSWLVGFGKNPPQQSFQKTAWNSYITWFTKGQSVDAQRSDFQDTLVANRFIAYGALVGGPFDQSGVTYQDRRLNYTFVEPAVDYSSGLVGAIAFAAQYYGGQVPFTDCGLDLGWSDPHAGPRQAWPGTDCYHQCCNSSAALVPTTPATALAASASPSSVSTAVAGRRRLFGVPEPAAESLQDAVAMDEVEVAGNARAAADDETEDCDNAGLGIETTSASASGPCVRPTRLFGPCEVPVSI</sequence>
<reference evidence="11 12" key="1">
    <citation type="journal article" date="2024" name="Nat. Commun.">
        <title>Phylogenomics reveals the evolutionary origins of lichenization in chlorophyte algae.</title>
        <authorList>
            <person name="Puginier C."/>
            <person name="Libourel C."/>
            <person name="Otte J."/>
            <person name="Skaloud P."/>
            <person name="Haon M."/>
            <person name="Grisel S."/>
            <person name="Petersen M."/>
            <person name="Berrin J.G."/>
            <person name="Delaux P.M."/>
            <person name="Dal Grande F."/>
            <person name="Keller J."/>
        </authorList>
    </citation>
    <scope>NUCLEOTIDE SEQUENCE [LARGE SCALE GENOMIC DNA]</scope>
    <source>
        <strain evidence="11 12">SAG 2523</strain>
    </source>
</reference>
<evidence type="ECO:0000256" key="8">
    <source>
        <dbReference type="ARBA" id="ARBA00023326"/>
    </source>
</evidence>
<evidence type="ECO:0000256" key="4">
    <source>
        <dbReference type="ARBA" id="ARBA00022801"/>
    </source>
</evidence>